<dbReference type="Proteomes" id="UP000266305">
    <property type="component" value="Unassembled WGS sequence"/>
</dbReference>
<accession>A0AAX1UM86</accession>
<proteinExistence type="predicted"/>
<evidence type="ECO:0000313" key="2">
    <source>
        <dbReference type="Proteomes" id="UP000266305"/>
    </source>
</evidence>
<organism evidence="1 2">
    <name type="scientific">Cereibacter sphaeroides</name>
    <name type="common">Rhodobacter sphaeroides</name>
    <dbReference type="NCBI Taxonomy" id="1063"/>
    <lineage>
        <taxon>Bacteria</taxon>
        <taxon>Pseudomonadati</taxon>
        <taxon>Pseudomonadota</taxon>
        <taxon>Alphaproteobacteria</taxon>
        <taxon>Rhodobacterales</taxon>
        <taxon>Paracoccaceae</taxon>
        <taxon>Cereibacter</taxon>
    </lineage>
</organism>
<dbReference type="AlphaFoldDB" id="A0AAX1UM86"/>
<dbReference type="RefSeq" id="WP_118999997.1">
    <property type="nucleotide sequence ID" value="NZ_QWGP01000008.1"/>
</dbReference>
<name>A0AAX1UM86_CERSP</name>
<comment type="caution">
    <text evidence="1">The sequence shown here is derived from an EMBL/GenBank/DDBJ whole genome shotgun (WGS) entry which is preliminary data.</text>
</comment>
<reference evidence="1 2" key="1">
    <citation type="submission" date="2018-08" db="EMBL/GenBank/DDBJ databases">
        <title>Draft genome sequence of Rhodobacter sphaeroides FY.</title>
        <authorList>
            <person name="Rayyan A."/>
            <person name="Meyer T.E."/>
            <person name="Kyndt J.A."/>
        </authorList>
    </citation>
    <scope>NUCLEOTIDE SEQUENCE [LARGE SCALE GENOMIC DNA]</scope>
    <source>
        <strain evidence="1 2">FY</strain>
    </source>
</reference>
<gene>
    <name evidence="1" type="ORF">D1114_09540</name>
</gene>
<sequence>MHDGVFAATGARLLRGRILGVDLCGLLRVEIGGAEALAETVVAVSAADMGAEAVVAEVGASPVVLGLIRRAVPEAELDGTRLVLEGRREVVLRCGRASITLAPDGRVTIRGTEILSRASGANRLQGASVQLN</sequence>
<dbReference type="EMBL" id="QWGP01000008">
    <property type="protein sequence ID" value="RHZ95430.1"/>
    <property type="molecule type" value="Genomic_DNA"/>
</dbReference>
<evidence type="ECO:0000313" key="1">
    <source>
        <dbReference type="EMBL" id="RHZ95430.1"/>
    </source>
</evidence>
<protein>
    <submittedName>
        <fullName evidence="1">Uncharacterized protein</fullName>
    </submittedName>
</protein>